<reference evidence="1 2" key="1">
    <citation type="submission" date="2016-01" db="EMBL/GenBank/DDBJ databases">
        <authorList>
            <person name="Regsiter A."/>
            <person name="william w."/>
        </authorList>
    </citation>
    <scope>NUCLEOTIDE SEQUENCE [LARGE SCALE GENOMIC DNA]</scope>
    <source>
        <strain evidence="1 2">CFBP 5494</strain>
    </source>
</reference>
<proteinExistence type="predicted"/>
<comment type="caution">
    <text evidence="1">The sequence shown here is derived from an EMBL/GenBank/DDBJ whole genome shotgun (WGS) entry which is preliminary data.</text>
</comment>
<dbReference type="AlphaFoldDB" id="A0A9W5AXR1"/>
<gene>
    <name evidence="1" type="ORF">AGR2A_Cc100297</name>
</gene>
<evidence type="ECO:0000313" key="1">
    <source>
        <dbReference type="EMBL" id="CUW85924.1"/>
    </source>
</evidence>
<name>A0A9W5AXR1_9HYPH</name>
<organism evidence="1 2">
    <name type="scientific">Agrobacterium genomosp. 2 str. CFBP 5494</name>
    <dbReference type="NCBI Taxonomy" id="1183436"/>
    <lineage>
        <taxon>Bacteria</taxon>
        <taxon>Pseudomonadati</taxon>
        <taxon>Pseudomonadota</taxon>
        <taxon>Alphaproteobacteria</taxon>
        <taxon>Hyphomicrobiales</taxon>
        <taxon>Rhizobiaceae</taxon>
        <taxon>Rhizobium/Agrobacterium group</taxon>
        <taxon>Agrobacterium</taxon>
        <taxon>Agrobacterium tumefaciens complex</taxon>
    </lineage>
</organism>
<dbReference type="EMBL" id="FBVY01000002">
    <property type="protein sequence ID" value="CUW85924.1"/>
    <property type="molecule type" value="Genomic_DNA"/>
</dbReference>
<sequence>MVTIVSCGTDVDIGDVFAPQKCPRPRDDLAGGRYRTRAVDNTVIVAISAHDIVGAVQHRRKDICQWITIAGFGMQEDRPRLGVGLQRGKRPVGEYEHGFTRADLVEAVATRHAAGRHGCFRSIAIGIGGARAEILGVLSRHCGENDIGHGGLFWLGSALLLCSYGPETRCYPPDS</sequence>
<evidence type="ECO:0000313" key="2">
    <source>
        <dbReference type="Proteomes" id="UP000191933"/>
    </source>
</evidence>
<keyword evidence="2" id="KW-1185">Reference proteome</keyword>
<protein>
    <submittedName>
        <fullName evidence="1">Uncharacterized protein</fullName>
    </submittedName>
</protein>
<accession>A0A9W5AXR1</accession>
<dbReference type="Proteomes" id="UP000191933">
    <property type="component" value="Unassembled WGS sequence"/>
</dbReference>